<feature type="non-terminal residue" evidence="3">
    <location>
        <position position="197"/>
    </location>
</feature>
<dbReference type="PANTHER" id="PTHR35372">
    <property type="entry name" value="ATP BINDING PROTEIN-RELATED"/>
    <property type="match status" value="1"/>
</dbReference>
<accession>X0WU04</accession>
<name>X0WU04_9ZZZZ</name>
<feature type="domain" description="Bacteriophage/plasmid primase P4 C-terminal" evidence="2">
    <location>
        <begin position="2"/>
        <end position="109"/>
    </location>
</feature>
<sequence>MRTIYHDAADCEDEEIRKKLASHARRSEAARALRAIEDLAKSEPEMAATHERFDTHGMVLTCRNGTIDLGTGQLRVSRPEDNITHLVNSDFDPEAQAPEWERFLLRVLGDDAELVLFVQRAIGYSLTGQTGEQCFFLLYGTGANGKSTMLEAVRSVLGPDLAQSARFETFQPRQGDSIPNDIARMQGARFISAIESE</sequence>
<organism evidence="3">
    <name type="scientific">marine sediment metagenome</name>
    <dbReference type="NCBI Taxonomy" id="412755"/>
    <lineage>
        <taxon>unclassified sequences</taxon>
        <taxon>metagenomes</taxon>
        <taxon>ecological metagenomes</taxon>
    </lineage>
</organism>
<dbReference type="Pfam" id="PF08706">
    <property type="entry name" value="D5_N"/>
    <property type="match status" value="1"/>
</dbReference>
<dbReference type="InterPro" id="IPR051620">
    <property type="entry name" value="ORF904-like_C"/>
</dbReference>
<protein>
    <recommendedName>
        <fullName evidence="2">Bacteriophage/plasmid primase P4 C-terminal domain-containing protein</fullName>
    </recommendedName>
</protein>
<keyword evidence="1" id="KW-0378">Hydrolase</keyword>
<dbReference type="EMBL" id="BARS01041612">
    <property type="protein sequence ID" value="GAG34130.1"/>
    <property type="molecule type" value="Genomic_DNA"/>
</dbReference>
<comment type="caution">
    <text evidence="3">The sequence shown here is derived from an EMBL/GenBank/DDBJ whole genome shotgun (WGS) entry which is preliminary data.</text>
</comment>
<dbReference type="InterPro" id="IPR014818">
    <property type="entry name" value="Phage/plasmid_primase_P4_C"/>
</dbReference>
<dbReference type="GO" id="GO:0016787">
    <property type="term" value="F:hydrolase activity"/>
    <property type="evidence" value="ECO:0007669"/>
    <property type="project" value="UniProtKB-KW"/>
</dbReference>
<evidence type="ECO:0000313" key="3">
    <source>
        <dbReference type="EMBL" id="GAG34130.1"/>
    </source>
</evidence>
<dbReference type="SMART" id="SM00885">
    <property type="entry name" value="D5_N"/>
    <property type="match status" value="1"/>
</dbReference>
<dbReference type="PANTHER" id="PTHR35372:SF2">
    <property type="entry name" value="SF3 HELICASE DOMAIN-CONTAINING PROTEIN"/>
    <property type="match status" value="1"/>
</dbReference>
<evidence type="ECO:0000259" key="2">
    <source>
        <dbReference type="SMART" id="SM00885"/>
    </source>
</evidence>
<dbReference type="AlphaFoldDB" id="X0WU04"/>
<proteinExistence type="predicted"/>
<reference evidence="3" key="1">
    <citation type="journal article" date="2014" name="Front. Microbiol.">
        <title>High frequency of phylogenetically diverse reductive dehalogenase-homologous genes in deep subseafloor sedimentary metagenomes.</title>
        <authorList>
            <person name="Kawai M."/>
            <person name="Futagami T."/>
            <person name="Toyoda A."/>
            <person name="Takaki Y."/>
            <person name="Nishi S."/>
            <person name="Hori S."/>
            <person name="Arai W."/>
            <person name="Tsubouchi T."/>
            <person name="Morono Y."/>
            <person name="Uchiyama I."/>
            <person name="Ito T."/>
            <person name="Fujiyama A."/>
            <person name="Inagaki F."/>
            <person name="Takami H."/>
        </authorList>
    </citation>
    <scope>NUCLEOTIDE SEQUENCE</scope>
    <source>
        <strain evidence="3">Expedition CK06-06</strain>
    </source>
</reference>
<gene>
    <name evidence="3" type="ORF">S01H1_63261</name>
</gene>
<evidence type="ECO:0000256" key="1">
    <source>
        <dbReference type="ARBA" id="ARBA00022801"/>
    </source>
</evidence>